<keyword evidence="3" id="KW-0238">DNA-binding</keyword>
<dbReference type="Gene3D" id="1.10.1660.10">
    <property type="match status" value="1"/>
</dbReference>
<dbReference type="InterPro" id="IPR047057">
    <property type="entry name" value="MerR_fam"/>
</dbReference>
<dbReference type="InterPro" id="IPR029442">
    <property type="entry name" value="GyrI-like"/>
</dbReference>
<evidence type="ECO:0000259" key="5">
    <source>
        <dbReference type="PROSITE" id="PS50937"/>
    </source>
</evidence>
<evidence type="ECO:0000256" key="4">
    <source>
        <dbReference type="ARBA" id="ARBA00023163"/>
    </source>
</evidence>
<dbReference type="Pfam" id="PF13411">
    <property type="entry name" value="MerR_1"/>
    <property type="match status" value="1"/>
</dbReference>
<dbReference type="RefSeq" id="WP_228103210.1">
    <property type="nucleotide sequence ID" value="NZ_CP101637.1"/>
</dbReference>
<dbReference type="EMBL" id="CP101637">
    <property type="protein sequence ID" value="WMT81018.1"/>
    <property type="molecule type" value="Genomic_DNA"/>
</dbReference>
<evidence type="ECO:0000313" key="6">
    <source>
        <dbReference type="EMBL" id="WMT81018.1"/>
    </source>
</evidence>
<dbReference type="Proteomes" id="UP001235030">
    <property type="component" value="Chromosome"/>
</dbReference>
<dbReference type="SMART" id="SM00871">
    <property type="entry name" value="AraC_E_bind"/>
    <property type="match status" value="1"/>
</dbReference>
<dbReference type="InterPro" id="IPR000551">
    <property type="entry name" value="MerR-type_HTH_dom"/>
</dbReference>
<protein>
    <recommendedName>
        <fullName evidence="5">HTH merR-type domain-containing protein</fullName>
    </recommendedName>
</protein>
<organism evidence="6 7">
    <name type="scientific">Terrisporobacter mayombei</name>
    <dbReference type="NCBI Taxonomy" id="1541"/>
    <lineage>
        <taxon>Bacteria</taxon>
        <taxon>Bacillati</taxon>
        <taxon>Bacillota</taxon>
        <taxon>Clostridia</taxon>
        <taxon>Peptostreptococcales</taxon>
        <taxon>Peptostreptococcaceae</taxon>
        <taxon>Terrisporobacter</taxon>
    </lineage>
</organism>
<proteinExistence type="predicted"/>
<dbReference type="PANTHER" id="PTHR30204">
    <property type="entry name" value="REDOX-CYCLING DRUG-SENSING TRANSCRIPTIONAL ACTIVATOR SOXR"/>
    <property type="match status" value="1"/>
</dbReference>
<feature type="domain" description="HTH merR-type" evidence="5">
    <location>
        <begin position="1"/>
        <end position="71"/>
    </location>
</feature>
<sequence length="274" mass="32152">MLSIGEFSKICKVSTKTLRYYDEIGLIYPDKINCDNGYRYYSIDQLKKMLFIERLKSYDFSLKEIKDILQLEENQVEEHLSLVLKEKKKEIENKIYAFENTLNQIYNDIYSLSQGISVMSYFENIDIQLVECEPMCILSVRKMVTVSDCAQGYGQFFNLLYKIIATDNLTMIGSPMTIYHSKEYKIDGYDIEFAIPIKEFVRGSRDFDPGLCIKTVLNGSYSKITSIYVKQREWLEKENYELSNLPYDVYMNNPEQVTSPEELITEIYCPVKKK</sequence>
<dbReference type="InterPro" id="IPR011256">
    <property type="entry name" value="Reg_factor_effector_dom_sf"/>
</dbReference>
<evidence type="ECO:0000256" key="1">
    <source>
        <dbReference type="ARBA" id="ARBA00022491"/>
    </source>
</evidence>
<evidence type="ECO:0000256" key="2">
    <source>
        <dbReference type="ARBA" id="ARBA00023015"/>
    </source>
</evidence>
<keyword evidence="2" id="KW-0805">Transcription regulation</keyword>
<dbReference type="PANTHER" id="PTHR30204:SF69">
    <property type="entry name" value="MERR-FAMILY TRANSCRIPTIONAL REGULATOR"/>
    <property type="match status" value="1"/>
</dbReference>
<gene>
    <name evidence="6" type="ORF">TEMA_13500</name>
</gene>
<evidence type="ECO:0000313" key="7">
    <source>
        <dbReference type="Proteomes" id="UP001235030"/>
    </source>
</evidence>
<dbReference type="SUPFAM" id="SSF55136">
    <property type="entry name" value="Probable bacterial effector-binding domain"/>
    <property type="match status" value="1"/>
</dbReference>
<dbReference type="SMART" id="SM00422">
    <property type="entry name" value="HTH_MERR"/>
    <property type="match status" value="1"/>
</dbReference>
<reference evidence="6 7" key="1">
    <citation type="submission" date="2022-07" db="EMBL/GenBank/DDBJ databases">
        <title>Genome sequence of Terrisporobacter mayombei DSM6539.</title>
        <authorList>
            <person name="Boeer T."/>
            <person name="Bengelsdorf F.R."/>
            <person name="Daniel R."/>
            <person name="Poehlein A."/>
        </authorList>
    </citation>
    <scope>NUCLEOTIDE SEQUENCE [LARGE SCALE GENOMIC DNA]</scope>
    <source>
        <strain evidence="6 7">DSM 6539</strain>
    </source>
</reference>
<keyword evidence="7" id="KW-1185">Reference proteome</keyword>
<keyword evidence="4" id="KW-0804">Transcription</keyword>
<name>A0ABY9PZ86_9FIRM</name>
<dbReference type="InterPro" id="IPR010499">
    <property type="entry name" value="AraC_E-bd"/>
</dbReference>
<dbReference type="InterPro" id="IPR009061">
    <property type="entry name" value="DNA-bd_dom_put_sf"/>
</dbReference>
<dbReference type="Gene3D" id="3.20.80.10">
    <property type="entry name" value="Regulatory factor, effector binding domain"/>
    <property type="match status" value="1"/>
</dbReference>
<evidence type="ECO:0000256" key="3">
    <source>
        <dbReference type="ARBA" id="ARBA00023125"/>
    </source>
</evidence>
<accession>A0ABY9PZ86</accession>
<dbReference type="SUPFAM" id="SSF46955">
    <property type="entry name" value="Putative DNA-binding domain"/>
    <property type="match status" value="1"/>
</dbReference>
<dbReference type="Pfam" id="PF06445">
    <property type="entry name" value="GyrI-like"/>
    <property type="match status" value="1"/>
</dbReference>
<keyword evidence="1" id="KW-0678">Repressor</keyword>
<dbReference type="PROSITE" id="PS50937">
    <property type="entry name" value="HTH_MERR_2"/>
    <property type="match status" value="1"/>
</dbReference>